<evidence type="ECO:0000256" key="11">
    <source>
        <dbReference type="ARBA" id="ARBA00023303"/>
    </source>
</evidence>
<feature type="transmembrane region" description="Helical" evidence="12">
    <location>
        <begin position="30"/>
        <end position="49"/>
    </location>
</feature>
<proteinExistence type="predicted"/>
<evidence type="ECO:0000256" key="7">
    <source>
        <dbReference type="ARBA" id="ARBA00022958"/>
    </source>
</evidence>
<dbReference type="InterPro" id="IPR027359">
    <property type="entry name" value="Volt_channel_dom_sf"/>
</dbReference>
<feature type="transmembrane region" description="Helical" evidence="12">
    <location>
        <begin position="156"/>
        <end position="177"/>
    </location>
</feature>
<keyword evidence="6" id="KW-0851">Voltage-gated channel</keyword>
<feature type="transmembrane region" description="Helical" evidence="12">
    <location>
        <begin position="103"/>
        <end position="124"/>
    </location>
</feature>
<keyword evidence="4 12" id="KW-0812">Transmembrane</keyword>
<keyword evidence="2" id="KW-0813">Transport</keyword>
<organism evidence="14 15">
    <name type="scientific">Marinoscillum luteum</name>
    <dbReference type="NCBI Taxonomy" id="861051"/>
    <lineage>
        <taxon>Bacteria</taxon>
        <taxon>Pseudomonadati</taxon>
        <taxon>Bacteroidota</taxon>
        <taxon>Cytophagia</taxon>
        <taxon>Cytophagales</taxon>
        <taxon>Reichenbachiellaceae</taxon>
        <taxon>Marinoscillum</taxon>
    </lineage>
</organism>
<keyword evidence="11" id="KW-0407">Ion channel</keyword>
<keyword evidence="8 12" id="KW-1133">Transmembrane helix</keyword>
<evidence type="ECO:0000256" key="2">
    <source>
        <dbReference type="ARBA" id="ARBA00022448"/>
    </source>
</evidence>
<dbReference type="RefSeq" id="WP_159580607.1">
    <property type="nucleotide sequence ID" value="NZ_JBIPKE010000013.1"/>
</dbReference>
<keyword evidence="7" id="KW-0630">Potassium</keyword>
<feature type="transmembrane region" description="Helical" evidence="12">
    <location>
        <begin position="216"/>
        <end position="235"/>
    </location>
</feature>
<dbReference type="InterPro" id="IPR005821">
    <property type="entry name" value="Ion_trans_dom"/>
</dbReference>
<evidence type="ECO:0000256" key="9">
    <source>
        <dbReference type="ARBA" id="ARBA00023065"/>
    </source>
</evidence>
<dbReference type="EMBL" id="JBIPKE010000013">
    <property type="protein sequence ID" value="MFH6982962.1"/>
    <property type="molecule type" value="Genomic_DNA"/>
</dbReference>
<evidence type="ECO:0000256" key="8">
    <source>
        <dbReference type="ARBA" id="ARBA00022989"/>
    </source>
</evidence>
<evidence type="ECO:0000256" key="4">
    <source>
        <dbReference type="ARBA" id="ARBA00022692"/>
    </source>
</evidence>
<evidence type="ECO:0000313" key="14">
    <source>
        <dbReference type="EMBL" id="MFH6982962.1"/>
    </source>
</evidence>
<dbReference type="Proteomes" id="UP001610063">
    <property type="component" value="Unassembled WGS sequence"/>
</dbReference>
<evidence type="ECO:0000313" key="15">
    <source>
        <dbReference type="Proteomes" id="UP001610063"/>
    </source>
</evidence>
<evidence type="ECO:0000256" key="6">
    <source>
        <dbReference type="ARBA" id="ARBA00022882"/>
    </source>
</evidence>
<dbReference type="Gene3D" id="1.10.287.70">
    <property type="match status" value="1"/>
</dbReference>
<dbReference type="PANTHER" id="PTHR11537:SF254">
    <property type="entry name" value="POTASSIUM VOLTAGE-GATED CHANNEL PROTEIN SHAB"/>
    <property type="match status" value="1"/>
</dbReference>
<accession>A0ABW7N687</accession>
<comment type="caution">
    <text evidence="14">The sequence shown here is derived from an EMBL/GenBank/DDBJ whole genome shotgun (WGS) entry which is preliminary data.</text>
</comment>
<feature type="transmembrane region" description="Helical" evidence="12">
    <location>
        <begin position="61"/>
        <end position="83"/>
    </location>
</feature>
<reference evidence="14 15" key="1">
    <citation type="journal article" date="2013" name="Int. J. Syst. Evol. Microbiol.">
        <title>Marinoscillum luteum sp. nov., isolated from marine sediment.</title>
        <authorList>
            <person name="Cha I.T."/>
            <person name="Park S.J."/>
            <person name="Kim S.J."/>
            <person name="Kim J.G."/>
            <person name="Jung M.Y."/>
            <person name="Shin K.S."/>
            <person name="Kwon K.K."/>
            <person name="Yang S.H."/>
            <person name="Seo Y.S."/>
            <person name="Rhee S.K."/>
        </authorList>
    </citation>
    <scope>NUCLEOTIDE SEQUENCE [LARGE SCALE GENOMIC DNA]</scope>
    <source>
        <strain evidence="14 15">KCTC 23939</strain>
    </source>
</reference>
<evidence type="ECO:0000256" key="10">
    <source>
        <dbReference type="ARBA" id="ARBA00023136"/>
    </source>
</evidence>
<keyword evidence="5" id="KW-0631">Potassium channel</keyword>
<protein>
    <submittedName>
        <fullName evidence="14">Ion transporter</fullName>
    </submittedName>
</protein>
<evidence type="ECO:0000256" key="12">
    <source>
        <dbReference type="SAM" id="Phobius"/>
    </source>
</evidence>
<keyword evidence="3" id="KW-0633">Potassium transport</keyword>
<feature type="domain" description="Ion transport" evidence="13">
    <location>
        <begin position="29"/>
        <end position="245"/>
    </location>
</feature>
<keyword evidence="9" id="KW-0406">Ion transport</keyword>
<dbReference type="InterPro" id="IPR028325">
    <property type="entry name" value="VG_K_chnl"/>
</dbReference>
<dbReference type="Gene3D" id="1.20.120.350">
    <property type="entry name" value="Voltage-gated potassium channels. Chain C"/>
    <property type="match status" value="1"/>
</dbReference>
<gene>
    <name evidence="14" type="ORF">ACHKAR_05910</name>
</gene>
<dbReference type="SUPFAM" id="SSF81324">
    <property type="entry name" value="Voltage-gated potassium channels"/>
    <property type="match status" value="1"/>
</dbReference>
<keyword evidence="15" id="KW-1185">Reference proteome</keyword>
<keyword evidence="10 12" id="KW-0472">Membrane</keyword>
<evidence type="ECO:0000259" key="13">
    <source>
        <dbReference type="Pfam" id="PF00520"/>
    </source>
</evidence>
<evidence type="ECO:0000256" key="5">
    <source>
        <dbReference type="ARBA" id="ARBA00022826"/>
    </source>
</evidence>
<evidence type="ECO:0000256" key="3">
    <source>
        <dbReference type="ARBA" id="ARBA00022538"/>
    </source>
</evidence>
<evidence type="ECO:0000256" key="1">
    <source>
        <dbReference type="ARBA" id="ARBA00004141"/>
    </source>
</evidence>
<dbReference type="Pfam" id="PF00520">
    <property type="entry name" value="Ion_trans"/>
    <property type="match status" value="1"/>
</dbReference>
<dbReference type="PANTHER" id="PTHR11537">
    <property type="entry name" value="VOLTAGE-GATED POTASSIUM CHANNEL"/>
    <property type="match status" value="1"/>
</dbReference>
<name>A0ABW7N687_9BACT</name>
<comment type="subcellular location">
    <subcellularLocation>
        <location evidence="1">Membrane</location>
        <topology evidence="1">Multi-pass membrane protein</topology>
    </subcellularLocation>
</comment>
<sequence length="277" mass="31258">MENADFKHFGKLRSKLFVIVFGTDTPAGKAFDLVLLVAIVLSIIVVMLESVRDIKIRFEEIFYILEWTFTIIFSIEYLLRIFISKKPKTYVFSFFGAIDLIALLPTYISLFVTGGSYLVVIRAIRLLRVFRIMKLTRYINEARMLGQAMEGAKRKILIFMGAVFTLVMITGTLMYLIEGGENGFTSIPRSIYWAVVTVTTVGYGDIAPHTVLGQTFATILMLTGYAILAVPTGIMTSEINKAERRGSIKDKICQRCTTGNERQSNYCSKCGERLEEI</sequence>
<dbReference type="PRINTS" id="PR00169">
    <property type="entry name" value="KCHANNEL"/>
</dbReference>